<feature type="transmembrane region" description="Helical" evidence="1">
    <location>
        <begin position="6"/>
        <end position="25"/>
    </location>
</feature>
<gene>
    <name evidence="2" type="ORF">JF543_11125</name>
</gene>
<keyword evidence="1" id="KW-0472">Membrane</keyword>
<name>A0A939DX32_9MICO</name>
<sequence>MTEFVIAAASAPLNIVGAVTLWQWWRGRAVRRAERIERLAFCIETEFLDVYAPGWRDGDCTVRAVKRAQRESLRPRPRWVLELAC</sequence>
<protein>
    <submittedName>
        <fullName evidence="2">Uncharacterized protein</fullName>
    </submittedName>
</protein>
<dbReference type="RefSeq" id="WP_206824132.1">
    <property type="nucleotide sequence ID" value="NZ_JAEMWU010000001.1"/>
</dbReference>
<organism evidence="2 3">
    <name type="scientific">Microbacterium esteraromaticum</name>
    <dbReference type="NCBI Taxonomy" id="57043"/>
    <lineage>
        <taxon>Bacteria</taxon>
        <taxon>Bacillati</taxon>
        <taxon>Actinomycetota</taxon>
        <taxon>Actinomycetes</taxon>
        <taxon>Micrococcales</taxon>
        <taxon>Microbacteriaceae</taxon>
        <taxon>Microbacterium</taxon>
    </lineage>
</organism>
<evidence type="ECO:0000313" key="3">
    <source>
        <dbReference type="Proteomes" id="UP000664385"/>
    </source>
</evidence>
<evidence type="ECO:0000256" key="1">
    <source>
        <dbReference type="SAM" id="Phobius"/>
    </source>
</evidence>
<keyword evidence="1" id="KW-0812">Transmembrane</keyword>
<accession>A0A939DX32</accession>
<comment type="caution">
    <text evidence="2">The sequence shown here is derived from an EMBL/GenBank/DDBJ whole genome shotgun (WGS) entry which is preliminary data.</text>
</comment>
<evidence type="ECO:0000313" key="2">
    <source>
        <dbReference type="EMBL" id="MBN8206505.1"/>
    </source>
</evidence>
<proteinExistence type="predicted"/>
<dbReference type="AlphaFoldDB" id="A0A939DX32"/>
<dbReference type="EMBL" id="JAEMWU010000001">
    <property type="protein sequence ID" value="MBN8206505.1"/>
    <property type="molecule type" value="Genomic_DNA"/>
</dbReference>
<reference evidence="2" key="1">
    <citation type="submission" date="2020-12" db="EMBL/GenBank/DDBJ databases">
        <title>PHA producing bacteria isolated from mangrove.</title>
        <authorList>
            <person name="Zheng W."/>
            <person name="Yu S."/>
            <person name="Huang Y."/>
        </authorList>
    </citation>
    <scope>NUCLEOTIDE SEQUENCE</scope>
    <source>
        <strain evidence="2">GN8-5</strain>
    </source>
</reference>
<dbReference type="Proteomes" id="UP000664385">
    <property type="component" value="Unassembled WGS sequence"/>
</dbReference>
<keyword evidence="1" id="KW-1133">Transmembrane helix</keyword>